<feature type="domain" description="Rv2525c-like glycoside hydrolase-like" evidence="1">
    <location>
        <begin position="2"/>
        <end position="128"/>
    </location>
</feature>
<keyword evidence="2" id="KW-0378">Hydrolase</keyword>
<proteinExistence type="predicted"/>
<sequence>EDAVAEAAALGLGKGSVLYDNLEQYTPGGTLTTRVLGYLRAWTERLHQLGYRSGAYGNVSCLVADLVDNATKTTLPDVIHFARWNDRAVTTDTALPGTLWAHRQRVHQYAGDRSETYGGVRISVDRNQLDVGTGT</sequence>
<protein>
    <submittedName>
        <fullName evidence="2">Glycoside hydrolase domain-containing protein</fullName>
    </submittedName>
</protein>
<gene>
    <name evidence="2" type="ORF">ABT317_31260</name>
</gene>
<evidence type="ECO:0000259" key="1">
    <source>
        <dbReference type="Pfam" id="PF08924"/>
    </source>
</evidence>
<dbReference type="EMBL" id="JBEPCU010000742">
    <property type="protein sequence ID" value="MER6981334.1"/>
    <property type="molecule type" value="Genomic_DNA"/>
</dbReference>
<dbReference type="Gene3D" id="3.20.20.80">
    <property type="entry name" value="Glycosidases"/>
    <property type="match status" value="1"/>
</dbReference>
<dbReference type="Proteomes" id="UP001458415">
    <property type="component" value="Unassembled WGS sequence"/>
</dbReference>
<name>A0ABV1WAW0_9ACTN</name>
<accession>A0ABV1WAW0</accession>
<keyword evidence="3" id="KW-1185">Reference proteome</keyword>
<feature type="non-terminal residue" evidence="2">
    <location>
        <position position="1"/>
    </location>
</feature>
<evidence type="ECO:0000313" key="3">
    <source>
        <dbReference type="Proteomes" id="UP001458415"/>
    </source>
</evidence>
<dbReference type="Pfam" id="PF08924">
    <property type="entry name" value="Rv2525c_GlyHyd-like"/>
    <property type="match status" value="1"/>
</dbReference>
<dbReference type="InterPro" id="IPR017853">
    <property type="entry name" value="GH"/>
</dbReference>
<comment type="caution">
    <text evidence="2">The sequence shown here is derived from an EMBL/GenBank/DDBJ whole genome shotgun (WGS) entry which is preliminary data.</text>
</comment>
<dbReference type="GO" id="GO:0016787">
    <property type="term" value="F:hydrolase activity"/>
    <property type="evidence" value="ECO:0007669"/>
    <property type="project" value="UniProtKB-KW"/>
</dbReference>
<dbReference type="SUPFAM" id="SSF51445">
    <property type="entry name" value="(Trans)glycosidases"/>
    <property type="match status" value="1"/>
</dbReference>
<organism evidence="2 3">
    <name type="scientific">Streptomyces carpinensis</name>
    <dbReference type="NCBI Taxonomy" id="66369"/>
    <lineage>
        <taxon>Bacteria</taxon>
        <taxon>Bacillati</taxon>
        <taxon>Actinomycetota</taxon>
        <taxon>Actinomycetes</taxon>
        <taxon>Kitasatosporales</taxon>
        <taxon>Streptomycetaceae</taxon>
        <taxon>Streptomyces</taxon>
    </lineage>
</organism>
<dbReference type="InterPro" id="IPR015020">
    <property type="entry name" value="Rv2525c-like_Glyco_Hydro-like"/>
</dbReference>
<reference evidence="2 3" key="1">
    <citation type="submission" date="2024-06" db="EMBL/GenBank/DDBJ databases">
        <title>The Natural Products Discovery Center: Release of the First 8490 Sequenced Strains for Exploring Actinobacteria Biosynthetic Diversity.</title>
        <authorList>
            <person name="Kalkreuter E."/>
            <person name="Kautsar S.A."/>
            <person name="Yang D."/>
            <person name="Bader C.D."/>
            <person name="Teijaro C.N."/>
            <person name="Fluegel L."/>
            <person name="Davis C.M."/>
            <person name="Simpson J.R."/>
            <person name="Lauterbach L."/>
            <person name="Steele A.D."/>
            <person name="Gui C."/>
            <person name="Meng S."/>
            <person name="Li G."/>
            <person name="Viehrig K."/>
            <person name="Ye F."/>
            <person name="Su P."/>
            <person name="Kiefer A.F."/>
            <person name="Nichols A."/>
            <person name="Cepeda A.J."/>
            <person name="Yan W."/>
            <person name="Fan B."/>
            <person name="Jiang Y."/>
            <person name="Adhikari A."/>
            <person name="Zheng C.-J."/>
            <person name="Schuster L."/>
            <person name="Cowan T.M."/>
            <person name="Smanski M.J."/>
            <person name="Chevrette M.G."/>
            <person name="De Carvalho L.P.S."/>
            <person name="Shen B."/>
        </authorList>
    </citation>
    <scope>NUCLEOTIDE SEQUENCE [LARGE SCALE GENOMIC DNA]</scope>
    <source>
        <strain evidence="2 3">NPDC000634</strain>
    </source>
</reference>
<evidence type="ECO:0000313" key="2">
    <source>
        <dbReference type="EMBL" id="MER6981334.1"/>
    </source>
</evidence>